<dbReference type="Gene3D" id="3.30.60.60">
    <property type="entry name" value="N-acetyl transferase-like"/>
    <property type="match status" value="1"/>
</dbReference>
<feature type="active site" description="Proton donor/acceptor" evidence="13">
    <location>
        <position position="186"/>
    </location>
</feature>
<dbReference type="GO" id="GO:0008270">
    <property type="term" value="F:zinc ion binding"/>
    <property type="evidence" value="ECO:0007669"/>
    <property type="project" value="UniProtKB-KW"/>
</dbReference>
<evidence type="ECO:0000256" key="10">
    <source>
        <dbReference type="ARBA" id="ARBA00023163"/>
    </source>
</evidence>
<evidence type="ECO:0000256" key="11">
    <source>
        <dbReference type="ARBA" id="ARBA00023242"/>
    </source>
</evidence>
<keyword evidence="4 16" id="KW-0808">Transferase</keyword>
<evidence type="ECO:0000256" key="13">
    <source>
        <dbReference type="PIRSR" id="PIRSR602717-51"/>
    </source>
</evidence>
<dbReference type="EC" id="2.3.1.48" evidence="3"/>
<comment type="similarity">
    <text evidence="2">Belongs to the MYST (SAS/MOZ) family.</text>
</comment>
<dbReference type="FunFam" id="3.40.630.30:FF:000156">
    <property type="entry name" value="Histone acetyltransferase"/>
    <property type="match status" value="1"/>
</dbReference>
<dbReference type="InterPro" id="IPR050603">
    <property type="entry name" value="MYST_HAT"/>
</dbReference>
<dbReference type="GO" id="GO:0006355">
    <property type="term" value="P:regulation of DNA-templated transcription"/>
    <property type="evidence" value="ECO:0007669"/>
    <property type="project" value="InterPro"/>
</dbReference>
<name>A0A316UY54_9BASI</name>
<dbReference type="GO" id="GO:0035267">
    <property type="term" value="C:NuA4 histone acetyltransferase complex"/>
    <property type="evidence" value="ECO:0007669"/>
    <property type="project" value="TreeGrafter"/>
</dbReference>
<keyword evidence="5" id="KW-0479">Metal-binding</keyword>
<keyword evidence="8" id="KW-0007">Acetylation</keyword>
<dbReference type="GO" id="GO:0046972">
    <property type="term" value="F:histone H4K16 acetyltransferase activity"/>
    <property type="evidence" value="ECO:0007669"/>
    <property type="project" value="TreeGrafter"/>
</dbReference>
<dbReference type="Proteomes" id="UP000245884">
    <property type="component" value="Unassembled WGS sequence"/>
</dbReference>
<feature type="region of interest" description="Disordered" evidence="14">
    <location>
        <begin position="1"/>
        <end position="34"/>
    </location>
</feature>
<evidence type="ECO:0000256" key="6">
    <source>
        <dbReference type="ARBA" id="ARBA00022771"/>
    </source>
</evidence>
<evidence type="ECO:0000256" key="3">
    <source>
        <dbReference type="ARBA" id="ARBA00013184"/>
    </source>
</evidence>
<dbReference type="AlphaFoldDB" id="A0A316UY54"/>
<dbReference type="STRING" id="1569628.A0A316UY54"/>
<keyword evidence="7" id="KW-0862">Zinc</keyword>
<evidence type="ECO:0000313" key="17">
    <source>
        <dbReference type="Proteomes" id="UP000245884"/>
    </source>
</evidence>
<evidence type="ECO:0000256" key="2">
    <source>
        <dbReference type="ARBA" id="ARBA00010107"/>
    </source>
</evidence>
<feature type="domain" description="MYST-type HAT" evidence="15">
    <location>
        <begin position="1"/>
        <end position="209"/>
    </location>
</feature>
<evidence type="ECO:0000313" key="16">
    <source>
        <dbReference type="EMBL" id="PWN28833.1"/>
    </source>
</evidence>
<organism evidence="16 17">
    <name type="scientific">Jaminaea rosea</name>
    <dbReference type="NCBI Taxonomy" id="1569628"/>
    <lineage>
        <taxon>Eukaryota</taxon>
        <taxon>Fungi</taxon>
        <taxon>Dikarya</taxon>
        <taxon>Basidiomycota</taxon>
        <taxon>Ustilaginomycotina</taxon>
        <taxon>Exobasidiomycetes</taxon>
        <taxon>Microstromatales</taxon>
        <taxon>Microstromatales incertae sedis</taxon>
        <taxon>Jaminaea</taxon>
    </lineage>
</organism>
<dbReference type="SUPFAM" id="SSF55729">
    <property type="entry name" value="Acyl-CoA N-acyltransferases (Nat)"/>
    <property type="match status" value="1"/>
</dbReference>
<evidence type="ECO:0000256" key="7">
    <source>
        <dbReference type="ARBA" id="ARBA00022833"/>
    </source>
</evidence>
<dbReference type="Gene3D" id="3.40.630.30">
    <property type="match status" value="1"/>
</dbReference>
<accession>A0A316UY54</accession>
<dbReference type="InterPro" id="IPR036388">
    <property type="entry name" value="WH-like_DNA-bd_sf"/>
</dbReference>
<dbReference type="PANTHER" id="PTHR10615">
    <property type="entry name" value="HISTONE ACETYLTRANSFERASE"/>
    <property type="match status" value="1"/>
</dbReference>
<dbReference type="GO" id="GO:0005634">
    <property type="term" value="C:nucleus"/>
    <property type="evidence" value="ECO:0007669"/>
    <property type="project" value="UniProtKB-SubCell"/>
</dbReference>
<evidence type="ECO:0000259" key="15">
    <source>
        <dbReference type="PROSITE" id="PS51726"/>
    </source>
</evidence>
<dbReference type="PROSITE" id="PS51726">
    <property type="entry name" value="MYST_HAT"/>
    <property type="match status" value="1"/>
</dbReference>
<sequence>MPPPSLPSSSSSSSLAPPSTPSSSLTSKPTPPPPTPRVPHLWICEGCFKYTRSYAAWYAHKHKECKQHHPPGRKVYQRGSHIIWEVDGAKEKLYAQNLSLFGKLFIDHKTIYFDVEPFVFYIVTDAATASFDYVLGFFSKEKVSYDDYNLACIITFPPFQKKGFGTLMIEYSYHLSLTSGIAGTPERPLSELGFKGYLSYWSAVVLRTL</sequence>
<feature type="compositionally biased region" description="Low complexity" evidence="14">
    <location>
        <begin position="7"/>
        <end position="28"/>
    </location>
</feature>
<evidence type="ECO:0000256" key="12">
    <source>
        <dbReference type="ARBA" id="ARBA00023315"/>
    </source>
</evidence>
<comment type="subcellular location">
    <subcellularLocation>
        <location evidence="1">Nucleus</location>
    </subcellularLocation>
</comment>
<dbReference type="RefSeq" id="XP_025363445.1">
    <property type="nucleotide sequence ID" value="XM_025504354.1"/>
</dbReference>
<dbReference type="GeneID" id="37026177"/>
<dbReference type="OrthoDB" id="787137at2759"/>
<gene>
    <name evidence="16" type="ORF">BDZ90DRAFT_218146</name>
</gene>
<dbReference type="EMBL" id="KZ819664">
    <property type="protein sequence ID" value="PWN28833.1"/>
    <property type="molecule type" value="Genomic_DNA"/>
</dbReference>
<dbReference type="Pfam" id="PF01853">
    <property type="entry name" value="MOZ_SAS"/>
    <property type="match status" value="1"/>
</dbReference>
<feature type="non-terminal residue" evidence="16">
    <location>
        <position position="209"/>
    </location>
</feature>
<evidence type="ECO:0000256" key="4">
    <source>
        <dbReference type="ARBA" id="ARBA00022679"/>
    </source>
</evidence>
<reference evidence="16 17" key="1">
    <citation type="journal article" date="2018" name="Mol. Biol. Evol.">
        <title>Broad Genomic Sampling Reveals a Smut Pathogenic Ancestry of the Fungal Clade Ustilaginomycotina.</title>
        <authorList>
            <person name="Kijpornyongpan T."/>
            <person name="Mondo S.J."/>
            <person name="Barry K."/>
            <person name="Sandor L."/>
            <person name="Lee J."/>
            <person name="Lipzen A."/>
            <person name="Pangilinan J."/>
            <person name="LaButti K."/>
            <person name="Hainaut M."/>
            <person name="Henrissat B."/>
            <person name="Grigoriev I.V."/>
            <person name="Spatafora J.W."/>
            <person name="Aime M.C."/>
        </authorList>
    </citation>
    <scope>NUCLEOTIDE SEQUENCE [LARGE SCALE GENOMIC DNA]</scope>
    <source>
        <strain evidence="16 17">MCA 5214</strain>
    </source>
</reference>
<evidence type="ECO:0000256" key="8">
    <source>
        <dbReference type="ARBA" id="ARBA00022990"/>
    </source>
</evidence>
<evidence type="ECO:0000256" key="9">
    <source>
        <dbReference type="ARBA" id="ARBA00023015"/>
    </source>
</evidence>
<keyword evidence="11" id="KW-0539">Nucleus</keyword>
<dbReference type="PANTHER" id="PTHR10615:SF219">
    <property type="entry name" value="HISTONE ACETYLTRANSFERASE KAT5"/>
    <property type="match status" value="1"/>
</dbReference>
<keyword evidence="12 16" id="KW-0012">Acyltransferase</keyword>
<dbReference type="Gene3D" id="1.10.10.10">
    <property type="entry name" value="Winged helix-like DNA-binding domain superfamily/Winged helix DNA-binding domain"/>
    <property type="match status" value="1"/>
</dbReference>
<dbReference type="InterPro" id="IPR016181">
    <property type="entry name" value="Acyl_CoA_acyltransferase"/>
</dbReference>
<proteinExistence type="inferred from homology"/>
<keyword evidence="10" id="KW-0804">Transcription</keyword>
<evidence type="ECO:0000256" key="14">
    <source>
        <dbReference type="SAM" id="MobiDB-lite"/>
    </source>
</evidence>
<keyword evidence="17" id="KW-1185">Reference proteome</keyword>
<evidence type="ECO:0000256" key="5">
    <source>
        <dbReference type="ARBA" id="ARBA00022723"/>
    </source>
</evidence>
<dbReference type="InterPro" id="IPR002717">
    <property type="entry name" value="HAT_MYST-type"/>
</dbReference>
<evidence type="ECO:0000256" key="1">
    <source>
        <dbReference type="ARBA" id="ARBA00004123"/>
    </source>
</evidence>
<keyword evidence="6" id="KW-0863">Zinc-finger</keyword>
<protein>
    <recommendedName>
        <fullName evidence="3">histone acetyltransferase</fullName>
        <ecNumber evidence="3">2.3.1.48</ecNumber>
    </recommendedName>
</protein>
<keyword evidence="9" id="KW-0805">Transcription regulation</keyword>